<evidence type="ECO:0000256" key="3">
    <source>
        <dbReference type="ARBA" id="ARBA00022468"/>
    </source>
</evidence>
<keyword evidence="4" id="KW-0963">Cytoplasm</keyword>
<feature type="region of interest" description="Disordered" evidence="5">
    <location>
        <begin position="117"/>
        <end position="162"/>
    </location>
</feature>
<dbReference type="Ensembl" id="ENSOSUT00000017847.1">
    <property type="protein sequence ID" value="ENSOSUP00000017262.1"/>
    <property type="gene ID" value="ENSOSUG00000012261.1"/>
</dbReference>
<proteinExistence type="inferred from homology"/>
<accession>A0A8C8B7V4</accession>
<evidence type="ECO:0000256" key="5">
    <source>
        <dbReference type="SAM" id="MobiDB-lite"/>
    </source>
</evidence>
<dbReference type="GO" id="GO:0007266">
    <property type="term" value="P:Rho protein signal transduction"/>
    <property type="evidence" value="ECO:0007669"/>
    <property type="project" value="InterPro"/>
</dbReference>
<comment type="similarity">
    <text evidence="2">Belongs to the Rho GDI family.</text>
</comment>
<dbReference type="PANTHER" id="PTHR10980:SF15">
    <property type="entry name" value="RHO GDP-DISSOCIATION INHIBITOR 2"/>
    <property type="match status" value="1"/>
</dbReference>
<name>A0A8C8B7V4_9STRI</name>
<dbReference type="GO" id="GO:0005829">
    <property type="term" value="C:cytosol"/>
    <property type="evidence" value="ECO:0007669"/>
    <property type="project" value="TreeGrafter"/>
</dbReference>
<dbReference type="GO" id="GO:0005094">
    <property type="term" value="F:Rho GDP-dissociation inhibitor activity"/>
    <property type="evidence" value="ECO:0007669"/>
    <property type="project" value="InterPro"/>
</dbReference>
<dbReference type="PRINTS" id="PR00492">
    <property type="entry name" value="RHOGDI"/>
</dbReference>
<keyword evidence="3" id="KW-0343">GTPase activation</keyword>
<dbReference type="AlphaFoldDB" id="A0A8C8B7V4"/>
<dbReference type="PANTHER" id="PTHR10980">
    <property type="entry name" value="RHO GDP-DISSOCIATION INHIBITOR"/>
    <property type="match status" value="1"/>
</dbReference>
<sequence length="335" mass="37860">MGKGEVSWLLAQGKMLLQKPSLAVGSHPSSMVSFLSKMPLPFYSFFRWLALELPCLSLLELGRPLAWCGGTSWSISSVEISDVVTQQDVGYADPKDDAWFLSSHLLRMVHIQAESSALRAEEDPGRRRRSADQATMTEKTQEPHVEEDDDELDGKLNYKPPPQKTLQELQELDKDDESLAKYKKSLLGDGPVVVDPTAPNVVVTRLTLVCDSAPGPITMDLTGDLEALKKETFVLKEGVEYRVKIHFRVNRDIVSGLKYVQHTYRTGVKVDKATFMVGSYGPRPEEYEFLTPIEEAPKGMLARGTYHNKSFFTDDDKHDHLTWEWNLSIKKEWTE</sequence>
<dbReference type="Proteomes" id="UP000694552">
    <property type="component" value="Unplaced"/>
</dbReference>
<keyword evidence="7" id="KW-1185">Reference proteome</keyword>
<dbReference type="GO" id="GO:0005096">
    <property type="term" value="F:GTPase activator activity"/>
    <property type="evidence" value="ECO:0007669"/>
    <property type="project" value="UniProtKB-KW"/>
</dbReference>
<dbReference type="InterPro" id="IPR024792">
    <property type="entry name" value="RhoGDI_dom_sf"/>
</dbReference>
<dbReference type="Pfam" id="PF02115">
    <property type="entry name" value="Rho_GDI"/>
    <property type="match status" value="1"/>
</dbReference>
<comment type="subcellular location">
    <subcellularLocation>
        <location evidence="1">Cytoplasm</location>
    </subcellularLocation>
</comment>
<evidence type="ECO:0000256" key="1">
    <source>
        <dbReference type="ARBA" id="ARBA00004496"/>
    </source>
</evidence>
<evidence type="ECO:0000313" key="7">
    <source>
        <dbReference type="Proteomes" id="UP000694552"/>
    </source>
</evidence>
<evidence type="ECO:0000256" key="4">
    <source>
        <dbReference type="ARBA" id="ARBA00022490"/>
    </source>
</evidence>
<reference evidence="6" key="2">
    <citation type="submission" date="2025-09" db="UniProtKB">
        <authorList>
            <consortium name="Ensembl"/>
        </authorList>
    </citation>
    <scope>IDENTIFICATION</scope>
</reference>
<dbReference type="InterPro" id="IPR000406">
    <property type="entry name" value="Rho_GDI"/>
</dbReference>
<dbReference type="SUPFAM" id="SSF81296">
    <property type="entry name" value="E set domains"/>
    <property type="match status" value="1"/>
</dbReference>
<dbReference type="FunFam" id="2.70.50.30:FF:000004">
    <property type="entry name" value="Rho GDP-dissociation inhibitor 1"/>
    <property type="match status" value="1"/>
</dbReference>
<dbReference type="InterPro" id="IPR014756">
    <property type="entry name" value="Ig_E-set"/>
</dbReference>
<evidence type="ECO:0000256" key="2">
    <source>
        <dbReference type="ARBA" id="ARBA00009758"/>
    </source>
</evidence>
<dbReference type="Gene3D" id="2.70.50.30">
    <property type="entry name" value="Coagulation Factor XIII, subunit A, domain 1"/>
    <property type="match status" value="1"/>
</dbReference>
<dbReference type="GO" id="GO:0016020">
    <property type="term" value="C:membrane"/>
    <property type="evidence" value="ECO:0007669"/>
    <property type="project" value="TreeGrafter"/>
</dbReference>
<organism evidence="6 7">
    <name type="scientific">Otus sunia</name>
    <name type="common">Oriental scops-owl</name>
    <dbReference type="NCBI Taxonomy" id="257818"/>
    <lineage>
        <taxon>Eukaryota</taxon>
        <taxon>Metazoa</taxon>
        <taxon>Chordata</taxon>
        <taxon>Craniata</taxon>
        <taxon>Vertebrata</taxon>
        <taxon>Euteleostomi</taxon>
        <taxon>Archelosauria</taxon>
        <taxon>Archosauria</taxon>
        <taxon>Dinosauria</taxon>
        <taxon>Saurischia</taxon>
        <taxon>Theropoda</taxon>
        <taxon>Coelurosauria</taxon>
        <taxon>Aves</taxon>
        <taxon>Neognathae</taxon>
        <taxon>Neoaves</taxon>
        <taxon>Telluraves</taxon>
        <taxon>Strigiformes</taxon>
        <taxon>Strigidae</taxon>
        <taxon>Otus</taxon>
    </lineage>
</organism>
<protein>
    <submittedName>
        <fullName evidence="6">Rho GDP dissociation inhibitor beta</fullName>
    </submittedName>
</protein>
<reference evidence="6" key="1">
    <citation type="submission" date="2025-08" db="UniProtKB">
        <authorList>
            <consortium name="Ensembl"/>
        </authorList>
    </citation>
    <scope>IDENTIFICATION</scope>
</reference>
<evidence type="ECO:0000313" key="6">
    <source>
        <dbReference type="Ensembl" id="ENSOSUP00000017262.1"/>
    </source>
</evidence>